<sequence length="291" mass="33558">MEELTVDRLGVPSILQDIAKELARYGKKSLGELRKIVTTPYLQDGVTYDVQQHYDLEWIQLAVRALVNLYENTDSPLVRNQYEDWFTVALFGACIDTCMRNAQLGTDVNRTNAPSLSSTNRKNRAQPNSARKLIGRKIDGIVYVVNRLLEHIRAVDYDDKKIKKLQVFGILHLGLRVQFTRLWCAGGSVTIFRKDPQLYYLDKKFSVEGIKTFLKFLASIYQRKVIIRDNLNVLNNSDNDVLESNEDDLYNELIEIGRPSTPPPSSQSVRYFADCWKTPRKVKPKKKRKLE</sequence>
<organism evidence="1 2">
    <name type="scientific">Rhizophagus irregularis</name>
    <dbReference type="NCBI Taxonomy" id="588596"/>
    <lineage>
        <taxon>Eukaryota</taxon>
        <taxon>Fungi</taxon>
        <taxon>Fungi incertae sedis</taxon>
        <taxon>Mucoromycota</taxon>
        <taxon>Glomeromycotina</taxon>
        <taxon>Glomeromycetes</taxon>
        <taxon>Glomerales</taxon>
        <taxon>Glomeraceae</taxon>
        <taxon>Rhizophagus</taxon>
    </lineage>
</organism>
<evidence type="ECO:0000313" key="2">
    <source>
        <dbReference type="Proteomes" id="UP000234323"/>
    </source>
</evidence>
<name>A0A2I1GHD8_9GLOM</name>
<evidence type="ECO:0000313" key="1">
    <source>
        <dbReference type="EMBL" id="PKY46036.1"/>
    </source>
</evidence>
<gene>
    <name evidence="1" type="ORF">RhiirA4_460787</name>
</gene>
<dbReference type="VEuPathDB" id="FungiDB:FUN_008798"/>
<dbReference type="AlphaFoldDB" id="A0A2I1GHD8"/>
<comment type="caution">
    <text evidence="1">The sequence shown here is derived from an EMBL/GenBank/DDBJ whole genome shotgun (WGS) entry which is preliminary data.</text>
</comment>
<dbReference type="VEuPathDB" id="FungiDB:RhiirFUN_019048"/>
<reference evidence="1 2" key="1">
    <citation type="submission" date="2015-10" db="EMBL/GenBank/DDBJ databases">
        <title>Genome analyses suggest a sexual origin of heterokaryosis in a supposedly ancient asexual fungus.</title>
        <authorList>
            <person name="Ropars J."/>
            <person name="Sedzielewska K."/>
            <person name="Noel J."/>
            <person name="Charron P."/>
            <person name="Farinelli L."/>
            <person name="Marton T."/>
            <person name="Kruger M."/>
            <person name="Pelin A."/>
            <person name="Brachmann A."/>
            <person name="Corradi N."/>
        </authorList>
    </citation>
    <scope>NUCLEOTIDE SEQUENCE [LARGE SCALE GENOMIC DNA]</scope>
    <source>
        <strain evidence="1 2">A4</strain>
    </source>
</reference>
<dbReference type="VEuPathDB" id="FungiDB:RhiirA1_412532"/>
<dbReference type="Proteomes" id="UP000234323">
    <property type="component" value="Unassembled WGS sequence"/>
</dbReference>
<protein>
    <submittedName>
        <fullName evidence="1">Uncharacterized protein</fullName>
    </submittedName>
</protein>
<dbReference type="EMBL" id="LLXI01000427">
    <property type="protein sequence ID" value="PKY46036.1"/>
    <property type="molecule type" value="Genomic_DNA"/>
</dbReference>
<keyword evidence="2" id="KW-1185">Reference proteome</keyword>
<proteinExistence type="predicted"/>
<accession>A0A2I1GHD8</accession>